<accession>A0ABN9UA80</accession>
<feature type="compositionally biased region" description="Low complexity" evidence="1">
    <location>
        <begin position="121"/>
        <end position="138"/>
    </location>
</feature>
<protein>
    <submittedName>
        <fullName evidence="2">Uncharacterized protein</fullName>
    </submittedName>
</protein>
<comment type="caution">
    <text evidence="2">The sequence shown here is derived from an EMBL/GenBank/DDBJ whole genome shotgun (WGS) entry which is preliminary data.</text>
</comment>
<proteinExistence type="predicted"/>
<feature type="region of interest" description="Disordered" evidence="1">
    <location>
        <begin position="93"/>
        <end position="237"/>
    </location>
</feature>
<evidence type="ECO:0000313" key="3">
    <source>
        <dbReference type="Proteomes" id="UP001189429"/>
    </source>
</evidence>
<feature type="region of interest" description="Disordered" evidence="1">
    <location>
        <begin position="264"/>
        <end position="332"/>
    </location>
</feature>
<feature type="compositionally biased region" description="Low complexity" evidence="1">
    <location>
        <begin position="13"/>
        <end position="39"/>
    </location>
</feature>
<name>A0ABN9UA80_9DINO</name>
<feature type="non-terminal residue" evidence="2">
    <location>
        <position position="1"/>
    </location>
</feature>
<evidence type="ECO:0000256" key="1">
    <source>
        <dbReference type="SAM" id="MobiDB-lite"/>
    </source>
</evidence>
<feature type="compositionally biased region" description="Basic residues" evidence="1">
    <location>
        <begin position="97"/>
        <end position="114"/>
    </location>
</feature>
<reference evidence="2" key="1">
    <citation type="submission" date="2023-10" db="EMBL/GenBank/DDBJ databases">
        <authorList>
            <person name="Chen Y."/>
            <person name="Shah S."/>
            <person name="Dougan E. K."/>
            <person name="Thang M."/>
            <person name="Chan C."/>
        </authorList>
    </citation>
    <scope>NUCLEOTIDE SEQUENCE [LARGE SCALE GENOMIC DNA]</scope>
</reference>
<keyword evidence="3" id="KW-1185">Reference proteome</keyword>
<evidence type="ECO:0000313" key="2">
    <source>
        <dbReference type="EMBL" id="CAK0855788.1"/>
    </source>
</evidence>
<feature type="region of interest" description="Disordered" evidence="1">
    <location>
        <begin position="1"/>
        <end position="52"/>
    </location>
</feature>
<feature type="compositionally biased region" description="Basic and acidic residues" evidence="1">
    <location>
        <begin position="193"/>
        <end position="204"/>
    </location>
</feature>
<organism evidence="2 3">
    <name type="scientific">Prorocentrum cordatum</name>
    <dbReference type="NCBI Taxonomy" id="2364126"/>
    <lineage>
        <taxon>Eukaryota</taxon>
        <taxon>Sar</taxon>
        <taxon>Alveolata</taxon>
        <taxon>Dinophyceae</taxon>
        <taxon>Prorocentrales</taxon>
        <taxon>Prorocentraceae</taxon>
        <taxon>Prorocentrum</taxon>
    </lineage>
</organism>
<dbReference type="Proteomes" id="UP001189429">
    <property type="component" value="Unassembled WGS sequence"/>
</dbReference>
<sequence>AAPREGGRRARARAPAPMAAAALARHRPQAAAEGSAAAARGEDDASDAASEELRDSLLRSRLELDAAWHALCGWREHNSIPGPCCSRSCPWCARSCPRSRRRAPPRSRAGRRGRAPPPARPTAAAPASLAGLPAGDAPCGAGRAGLRGAVEPGGSSVKPRGRRARDRGRPPAPGEGATSEGSLPLEPAAGQDSMRRAPQMEKGHPVASKSQRRARRRLLLATSRQVASDFGSPPVSPFDVAWVERQLQGPASEKWEAKIEADIASYGAGTRRARKGRRSWSPTARSGGRRWSPTPSATAPRPGRARGGGGAKLEPDLAAQEFPGALSETREK</sequence>
<dbReference type="EMBL" id="CAUYUJ010015573">
    <property type="protein sequence ID" value="CAK0855788.1"/>
    <property type="molecule type" value="Genomic_DNA"/>
</dbReference>
<feature type="compositionally biased region" description="Low complexity" evidence="1">
    <location>
        <begin position="292"/>
        <end position="302"/>
    </location>
</feature>
<gene>
    <name evidence="2" type="ORF">PCOR1329_LOCUS46331</name>
</gene>